<protein>
    <recommendedName>
        <fullName evidence="4">PH domain-containing protein</fullName>
    </recommendedName>
</protein>
<evidence type="ECO:0000256" key="1">
    <source>
        <dbReference type="SAM" id="Phobius"/>
    </source>
</evidence>
<dbReference type="RefSeq" id="WP_169409734.1">
    <property type="nucleotide sequence ID" value="NZ_JAAXKZ010000002.1"/>
</dbReference>
<evidence type="ECO:0000313" key="2">
    <source>
        <dbReference type="EMBL" id="NMH90248.1"/>
    </source>
</evidence>
<sequence>MALSILVAWTGVVSLARGPEGTVIGSGLLLVAAALLAASGLGVLRLARSAPGRVVVRRCRSEWSGEPALVVPADAGSVLAGALPGTVLTGAGLLVVVAGSGASRFVGVGMAAAGVALTAFALRDARRPRGLVLTASGVEFHRGRTGTAVAWEDVDGVATRAPYRSLIVQLSAPSVLRRKGRADTWTPHGVLPGEGGLNVPMEALRADPAVVHRLLTLYLRDAVARAEIGTQASQDGIARGDLCPGPA</sequence>
<comment type="caution">
    <text evidence="2">The sequence shown here is derived from an EMBL/GenBank/DDBJ whole genome shotgun (WGS) entry which is preliminary data.</text>
</comment>
<dbReference type="Proteomes" id="UP000586918">
    <property type="component" value="Unassembled WGS sequence"/>
</dbReference>
<feature type="transmembrane region" description="Helical" evidence="1">
    <location>
        <begin position="102"/>
        <end position="122"/>
    </location>
</feature>
<dbReference type="AlphaFoldDB" id="A0A848DBZ7"/>
<feature type="transmembrane region" description="Helical" evidence="1">
    <location>
        <begin position="68"/>
        <end position="96"/>
    </location>
</feature>
<reference evidence="2 3" key="1">
    <citation type="submission" date="2020-04" db="EMBL/GenBank/DDBJ databases">
        <authorList>
            <person name="Klaysubun C."/>
            <person name="Duangmal K."/>
            <person name="Lipun K."/>
        </authorList>
    </citation>
    <scope>NUCLEOTIDE SEQUENCE [LARGE SCALE GENOMIC DNA]</scope>
    <source>
        <strain evidence="2 3">DSM 45300</strain>
    </source>
</reference>
<gene>
    <name evidence="2" type="ORF">HF519_01280</name>
</gene>
<keyword evidence="3" id="KW-1185">Reference proteome</keyword>
<keyword evidence="1" id="KW-1133">Transmembrane helix</keyword>
<accession>A0A848DBZ7</accession>
<name>A0A848DBZ7_9PSEU</name>
<proteinExistence type="predicted"/>
<evidence type="ECO:0000313" key="3">
    <source>
        <dbReference type="Proteomes" id="UP000586918"/>
    </source>
</evidence>
<keyword evidence="1" id="KW-0472">Membrane</keyword>
<organism evidence="2 3">
    <name type="scientific">Pseudonocardia bannensis</name>
    <dbReference type="NCBI Taxonomy" id="630973"/>
    <lineage>
        <taxon>Bacteria</taxon>
        <taxon>Bacillati</taxon>
        <taxon>Actinomycetota</taxon>
        <taxon>Actinomycetes</taxon>
        <taxon>Pseudonocardiales</taxon>
        <taxon>Pseudonocardiaceae</taxon>
        <taxon>Pseudonocardia</taxon>
    </lineage>
</organism>
<dbReference type="EMBL" id="JAAXKZ010000002">
    <property type="protein sequence ID" value="NMH90248.1"/>
    <property type="molecule type" value="Genomic_DNA"/>
</dbReference>
<keyword evidence="1" id="KW-0812">Transmembrane</keyword>
<feature type="transmembrane region" description="Helical" evidence="1">
    <location>
        <begin position="26"/>
        <end position="47"/>
    </location>
</feature>
<evidence type="ECO:0008006" key="4">
    <source>
        <dbReference type="Google" id="ProtNLM"/>
    </source>
</evidence>